<feature type="compositionally biased region" description="Polar residues" evidence="1">
    <location>
        <begin position="50"/>
        <end position="62"/>
    </location>
</feature>
<proteinExistence type="predicted"/>
<evidence type="ECO:0000313" key="4">
    <source>
        <dbReference type="Proteomes" id="UP001231370"/>
    </source>
</evidence>
<feature type="compositionally biased region" description="Basic and acidic residues" evidence="1">
    <location>
        <begin position="38"/>
        <end position="49"/>
    </location>
</feature>
<dbReference type="InterPro" id="IPR029121">
    <property type="entry name" value="Ntox11"/>
</dbReference>
<accession>A0ABT7BG69</accession>
<feature type="region of interest" description="Disordered" evidence="1">
    <location>
        <begin position="397"/>
        <end position="416"/>
    </location>
</feature>
<feature type="domain" description="Novel toxin 11" evidence="2">
    <location>
        <begin position="612"/>
        <end position="682"/>
    </location>
</feature>
<comment type="caution">
    <text evidence="3">The sequence shown here is derived from an EMBL/GenBank/DDBJ whole genome shotgun (WGS) entry which is preliminary data.</text>
</comment>
<reference evidence="3 4" key="1">
    <citation type="submission" date="2023-01" db="EMBL/GenBank/DDBJ databases">
        <title>Novel diversity within Roseofilum (Cyanobacteria; Desertifilaceae) from marine benthic mats with descriptions of four novel species.</title>
        <authorList>
            <person name="Wang Y."/>
            <person name="Berthold D.E."/>
            <person name="Hu J."/>
            <person name="Lefler F.W."/>
            <person name="Laughinghouse H.D. IV."/>
        </authorList>
    </citation>
    <scope>NUCLEOTIDE SEQUENCE [LARGE SCALE GENOMIC DNA]</scope>
    <source>
        <strain evidence="3 4">BLCC-M91</strain>
    </source>
</reference>
<feature type="region of interest" description="Disordered" evidence="1">
    <location>
        <begin position="742"/>
        <end position="761"/>
    </location>
</feature>
<dbReference type="RefSeq" id="WP_283761487.1">
    <property type="nucleotide sequence ID" value="NZ_JAQPOK010000036.1"/>
</dbReference>
<evidence type="ECO:0000256" key="1">
    <source>
        <dbReference type="SAM" id="MobiDB-lite"/>
    </source>
</evidence>
<protein>
    <recommendedName>
        <fullName evidence="2">Novel toxin 11 domain-containing protein</fullName>
    </recommendedName>
</protein>
<dbReference type="EMBL" id="JAQPOK010000036">
    <property type="protein sequence ID" value="MDJ1178165.1"/>
    <property type="molecule type" value="Genomic_DNA"/>
</dbReference>
<organism evidence="3 4">
    <name type="scientific">Roseofilum halophilum BLCC-M91</name>
    <dbReference type="NCBI Taxonomy" id="3022259"/>
    <lineage>
        <taxon>Bacteria</taxon>
        <taxon>Bacillati</taxon>
        <taxon>Cyanobacteriota</taxon>
        <taxon>Cyanophyceae</taxon>
        <taxon>Desertifilales</taxon>
        <taxon>Desertifilaceae</taxon>
        <taxon>Roseofilum</taxon>
        <taxon>Roseofilum halophilum</taxon>
    </lineage>
</organism>
<evidence type="ECO:0000259" key="2">
    <source>
        <dbReference type="Pfam" id="PF15521"/>
    </source>
</evidence>
<feature type="compositionally biased region" description="Basic residues" evidence="1">
    <location>
        <begin position="1"/>
        <end position="14"/>
    </location>
</feature>
<gene>
    <name evidence="3" type="ORF">PJF56_04740</name>
</gene>
<dbReference type="Pfam" id="PF15521">
    <property type="entry name" value="Ntox11"/>
    <property type="match status" value="1"/>
</dbReference>
<dbReference type="Proteomes" id="UP001231370">
    <property type="component" value="Unassembled WGS sequence"/>
</dbReference>
<name>A0ABT7BG69_9CYAN</name>
<sequence>MSPRRRQTKTRISRRRETSENASPQFAAPPVIQPKIQRKIEWELPEWKPRSNSKSSPLQRLQPSAALQAKLEIGQPNDPYEQQANTVAHNVVKQINSPVSNDAQQHPTVQRQTKESNLPLRLKPKRQVIQGLPNVLGTPVLQMKPYTVKEQAHVKNRNFENIHSLTQKTDYQPGEVVEISDNPEHHITDPAGNNRWYRIKGSPDNHPRYIRATRLQLYGTYVSNSQRVRENNKALQSQQENIAKIQALIAVAKRSYKDKKGKEQHEQMSLAKQIDLGKGFLPNDMVNAIQELSNIPEGKTYLSQNGLLTQQEVEQVATEKRVVGDWERVQEHDYLKVVNSISPIPIPVVRGEAVLSPVHRLQIATYQRDKVVNDNDEQFLQTPGYLRYEANAMKQAKSEYEQALKDDPQEEKPETKAKREVYEKFKNDIYNKDTQMWENTLSNNTENASESVRQKYQQQNESAIKILQRVFLLLHHGLKYRENQDVTDFKQWEENVAVALSHGGRVMINLPPVETDNPERVNEFIHWLLGASGNTHKPRAYQDITEGSEESKSDHYKAQVDTRMFSSHNVKVTENSLTEEKGNTADVKGKFHMSSTLKHYGMDIPLGGLGNEDLSGDVILPDGRHGHMYIYYRPPTIQLPGSVLIGTETSRMAKTDVFGMYHDSRGAPAEFSSTGTSKGGRIGGEFGGRVIDYTQLTEDGKGLTVKDPNWLQQLKEAEQNIYEGQITAAELVGKTTPELKDKLFGENRDRSNTIGHKPETE</sequence>
<feature type="region of interest" description="Disordered" evidence="1">
    <location>
        <begin position="1"/>
        <end position="62"/>
    </location>
</feature>
<evidence type="ECO:0000313" key="3">
    <source>
        <dbReference type="EMBL" id="MDJ1178165.1"/>
    </source>
</evidence>
<keyword evidence="4" id="KW-1185">Reference proteome</keyword>